<evidence type="ECO:0000313" key="3">
    <source>
        <dbReference type="Proteomes" id="UP001314170"/>
    </source>
</evidence>
<name>A0AAV1QQF3_9ROSI</name>
<reference evidence="2 3" key="1">
    <citation type="submission" date="2024-01" db="EMBL/GenBank/DDBJ databases">
        <authorList>
            <person name="Waweru B."/>
        </authorList>
    </citation>
    <scope>NUCLEOTIDE SEQUENCE [LARGE SCALE GENOMIC DNA]</scope>
</reference>
<dbReference type="InterPro" id="IPR029044">
    <property type="entry name" value="Nucleotide-diphossugar_trans"/>
</dbReference>
<dbReference type="AlphaFoldDB" id="A0AAV1QQF3"/>
<dbReference type="PANTHER" id="PTHR32116">
    <property type="entry name" value="GALACTURONOSYLTRANSFERASE 4-RELATED"/>
    <property type="match status" value="1"/>
</dbReference>
<comment type="caution">
    <text evidence="2">The sequence shown here is derived from an EMBL/GenBank/DDBJ whole genome shotgun (WGS) entry which is preliminary data.</text>
</comment>
<dbReference type="PANTHER" id="PTHR32116:SF20">
    <property type="entry name" value="HEXOSYLTRANSFERASE GAUT11"/>
    <property type="match status" value="1"/>
</dbReference>
<organism evidence="2 3">
    <name type="scientific">Dovyalis caffra</name>
    <dbReference type="NCBI Taxonomy" id="77055"/>
    <lineage>
        <taxon>Eukaryota</taxon>
        <taxon>Viridiplantae</taxon>
        <taxon>Streptophyta</taxon>
        <taxon>Embryophyta</taxon>
        <taxon>Tracheophyta</taxon>
        <taxon>Spermatophyta</taxon>
        <taxon>Magnoliopsida</taxon>
        <taxon>eudicotyledons</taxon>
        <taxon>Gunneridae</taxon>
        <taxon>Pentapetalae</taxon>
        <taxon>rosids</taxon>
        <taxon>fabids</taxon>
        <taxon>Malpighiales</taxon>
        <taxon>Salicaceae</taxon>
        <taxon>Flacourtieae</taxon>
        <taxon>Dovyalis</taxon>
    </lineage>
</organism>
<evidence type="ECO:0008006" key="4">
    <source>
        <dbReference type="Google" id="ProtNLM"/>
    </source>
</evidence>
<dbReference type="EMBL" id="CAWUPB010000071">
    <property type="protein sequence ID" value="CAK7323209.1"/>
    <property type="molecule type" value="Genomic_DNA"/>
</dbReference>
<accession>A0AAV1QQF3</accession>
<keyword evidence="3" id="KW-1185">Reference proteome</keyword>
<evidence type="ECO:0000256" key="1">
    <source>
        <dbReference type="ARBA" id="ARBA00006351"/>
    </source>
</evidence>
<dbReference type="InterPro" id="IPR029993">
    <property type="entry name" value="GAUT"/>
</dbReference>
<sequence length="59" mass="6684">MNIDDRLIDCAAVVHFNGNMKPWLKLAIGRYKPLWERGRTVEDSILADGVSFPLLQAVE</sequence>
<dbReference type="GO" id="GO:0047262">
    <property type="term" value="F:polygalacturonate 4-alpha-galacturonosyltransferase activity"/>
    <property type="evidence" value="ECO:0007669"/>
    <property type="project" value="InterPro"/>
</dbReference>
<dbReference type="SUPFAM" id="SSF53448">
    <property type="entry name" value="Nucleotide-diphospho-sugar transferases"/>
    <property type="match status" value="1"/>
</dbReference>
<dbReference type="Proteomes" id="UP001314170">
    <property type="component" value="Unassembled WGS sequence"/>
</dbReference>
<proteinExistence type="inferred from homology"/>
<comment type="similarity">
    <text evidence="1">Belongs to the glycosyltransferase 8 family.</text>
</comment>
<evidence type="ECO:0000313" key="2">
    <source>
        <dbReference type="EMBL" id="CAK7323209.1"/>
    </source>
</evidence>
<gene>
    <name evidence="2" type="ORF">DCAF_LOCUS826</name>
</gene>
<protein>
    <recommendedName>
        <fullName evidence="4">Hexosyltransferase</fullName>
    </recommendedName>
</protein>